<dbReference type="PANTHER" id="PTHR11390">
    <property type="entry name" value="PROKARYOTIC DNA TOPOISOMERASE"/>
    <property type="match status" value="1"/>
</dbReference>
<dbReference type="SMART" id="SM00437">
    <property type="entry name" value="TOP1Ac"/>
    <property type="match status" value="1"/>
</dbReference>
<evidence type="ECO:0000256" key="7">
    <source>
        <dbReference type="ARBA" id="ARBA00030003"/>
    </source>
</evidence>
<dbReference type="InterPro" id="IPR000380">
    <property type="entry name" value="Topo_IA"/>
</dbReference>
<dbReference type="Gene3D" id="2.70.20.10">
    <property type="entry name" value="Topoisomerase I, domain 3"/>
    <property type="match status" value="1"/>
</dbReference>
<dbReference type="InterPro" id="IPR013825">
    <property type="entry name" value="Topo_IA_cen_sub2"/>
</dbReference>
<dbReference type="InterPro" id="IPR003601">
    <property type="entry name" value="Topo_IA_2"/>
</dbReference>
<evidence type="ECO:0000256" key="3">
    <source>
        <dbReference type="ARBA" id="ARBA00012891"/>
    </source>
</evidence>
<evidence type="ECO:0000256" key="6">
    <source>
        <dbReference type="ARBA" id="ARBA00023235"/>
    </source>
</evidence>
<dbReference type="SUPFAM" id="SSF56712">
    <property type="entry name" value="Prokaryotic type I DNA topoisomerase"/>
    <property type="match status" value="1"/>
</dbReference>
<keyword evidence="6" id="KW-0413">Isomerase</keyword>
<evidence type="ECO:0000259" key="13">
    <source>
        <dbReference type="PROSITE" id="PS52039"/>
    </source>
</evidence>
<keyword evidence="5" id="KW-0238">DNA-binding</keyword>
<sequence length="744" mass="81421">MKSIVITEKPSQARNVMRAVGSRYGEVLAAQGHLLRLQSPEEANPDWKAWSSDLLRPQGGRYGLVADRTSGKGERLDKIKRALGSADQVIIATDCDREVQAIGENLLHFYGYKGRVLRAMFTAEDEKTLCAAFASAKPNTEYQPLYDAAVARAQADQVFNLSLTRTATTKLVPTGVRAVIGIGRVRTPTLGVVCRREQELSDFKPRDYFELTADVQGEHGVFQLHHRPADSERYFEKAKAEAIAAAATGWHGPASVTQENRRQAPGKPVDLPSLQKQAAKWGWTAKKTLDVAQALYEIHKLTTYPRAAVRYLPENMVEGASAVFAALVGGGYVKDLDWQAPTIRTGKRGVFSDAGLAGESHHAIIPNPAVIEQFAKIIAGLNADEQKLFDFIAKTFLASLGPDYEYHQTQIAINVPVNSQAVVFKTVGRSTIHPGWRAVYSEFIEDKPSSDSEAELPQVRDGEGVGISAVRIDAKKTKAPARYTEGSLIEAMQNAWRFVEDEGQRARLKEAKGIGTPATRDTIIEGLKKQGFLTVSKGKLFASDTAMQLYHLLQGRCPSLLDPATTATMEARLDDIVSGRAGADEIIHEICNSAATAIDVLGEQGQQLDIQRKPSPAMVKAAKGKAEREGKRLTRKDLASYDTLRAYLGPMKERTEEPSAPSPAQLKFALSIAERLSQPLPDAAKGSAKALSSWIDANNFASESQMKWISKFVEEGKVKKPKGYPDKVSPKVAKALLDKMFKKK</sequence>
<protein>
    <recommendedName>
        <fullName evidence="3">DNA topoisomerase</fullName>
        <ecNumber evidence="3">5.6.2.1</ecNumber>
    </recommendedName>
    <alternativeName>
        <fullName evidence="10">Omega-protein</fullName>
    </alternativeName>
    <alternativeName>
        <fullName evidence="9">Relaxing enzyme</fullName>
    </alternativeName>
    <alternativeName>
        <fullName evidence="7">Swivelase</fullName>
    </alternativeName>
    <alternativeName>
        <fullName evidence="8">Untwisting enzyme</fullName>
    </alternativeName>
</protein>
<evidence type="ECO:0000256" key="2">
    <source>
        <dbReference type="ARBA" id="ARBA00009446"/>
    </source>
</evidence>
<dbReference type="InterPro" id="IPR003602">
    <property type="entry name" value="Topo_IA_DNA-bd_dom"/>
</dbReference>
<proteinExistence type="inferred from homology"/>
<keyword evidence="4" id="KW-0799">Topoisomerase</keyword>
<feature type="region of interest" description="Disordered" evidence="11">
    <location>
        <begin position="251"/>
        <end position="270"/>
    </location>
</feature>
<dbReference type="Gene3D" id="3.40.50.140">
    <property type="match status" value="1"/>
</dbReference>
<dbReference type="Gene3D" id="1.10.290.10">
    <property type="entry name" value="Topoisomerase I, domain 4"/>
    <property type="match status" value="1"/>
</dbReference>
<dbReference type="InterPro" id="IPR013497">
    <property type="entry name" value="Topo_IA_cen"/>
</dbReference>
<evidence type="ECO:0000256" key="9">
    <source>
        <dbReference type="ARBA" id="ARBA00032235"/>
    </source>
</evidence>
<dbReference type="SMART" id="SM00493">
    <property type="entry name" value="TOPRIM"/>
    <property type="match status" value="1"/>
</dbReference>
<dbReference type="RefSeq" id="WP_211915161.1">
    <property type="nucleotide sequence ID" value="NZ_CP074130.1"/>
</dbReference>
<accession>A0ABX8AZY3</accession>
<evidence type="ECO:0000256" key="10">
    <source>
        <dbReference type="ARBA" id="ARBA00032877"/>
    </source>
</evidence>
<feature type="domain" description="Topo IA-type catalytic" evidence="13">
    <location>
        <begin position="142"/>
        <end position="598"/>
    </location>
</feature>
<reference evidence="14 15" key="1">
    <citation type="journal article" date="2021" name="Angew. Chem. Int. Ed. Engl.">
        <title>A novel family of nonribosomal peptides modulate collective behavior in Pseudovibrio bacteria isolated from marine sponges.</title>
        <authorList>
            <person name="Ioca L.P."/>
            <person name="Dai Y."/>
            <person name="Kunakom S."/>
            <person name="Diaz-Espinosa J."/>
            <person name="Krunic A."/>
            <person name="Crnkovic C.M."/>
            <person name="Orjala J."/>
            <person name="Sanchez L.M."/>
            <person name="Ferreira A.G."/>
            <person name="Berlinck R.G.S."/>
            <person name="Eustaquio A.S."/>
        </authorList>
    </citation>
    <scope>NUCLEOTIDE SEQUENCE [LARGE SCALE GENOMIC DNA]</scope>
    <source>
        <strain evidence="14 15">Ab134</strain>
        <plasmid evidence="14 15">pAb134-04</plasmid>
    </source>
</reference>
<dbReference type="InterPro" id="IPR023405">
    <property type="entry name" value="Topo_IA_core_domain"/>
</dbReference>
<evidence type="ECO:0000313" key="14">
    <source>
        <dbReference type="EMBL" id="QUS59139.1"/>
    </source>
</evidence>
<evidence type="ECO:0000313" key="15">
    <source>
        <dbReference type="Proteomes" id="UP000680706"/>
    </source>
</evidence>
<dbReference type="PROSITE" id="PS52039">
    <property type="entry name" value="TOPO_IA_2"/>
    <property type="match status" value="1"/>
</dbReference>
<evidence type="ECO:0000256" key="1">
    <source>
        <dbReference type="ARBA" id="ARBA00000213"/>
    </source>
</evidence>
<dbReference type="Gene3D" id="1.10.460.10">
    <property type="entry name" value="Topoisomerase I, domain 2"/>
    <property type="match status" value="1"/>
</dbReference>
<evidence type="ECO:0000256" key="11">
    <source>
        <dbReference type="SAM" id="MobiDB-lite"/>
    </source>
</evidence>
<geneLocation type="plasmid" evidence="14 15">
    <name>pAb134-04</name>
</geneLocation>
<dbReference type="Pfam" id="PF01131">
    <property type="entry name" value="Topoisom_bac"/>
    <property type="match status" value="1"/>
</dbReference>
<dbReference type="InterPro" id="IPR013824">
    <property type="entry name" value="Topo_IA_cen_sub1"/>
</dbReference>
<dbReference type="PROSITE" id="PS50880">
    <property type="entry name" value="TOPRIM"/>
    <property type="match status" value="1"/>
</dbReference>
<keyword evidence="14" id="KW-0614">Plasmid</keyword>
<dbReference type="EMBL" id="CP074130">
    <property type="protein sequence ID" value="QUS59139.1"/>
    <property type="molecule type" value="Genomic_DNA"/>
</dbReference>
<organism evidence="14 15">
    <name type="scientific">Pseudovibrio brasiliensis</name>
    <dbReference type="NCBI Taxonomy" id="1898042"/>
    <lineage>
        <taxon>Bacteria</taxon>
        <taxon>Pseudomonadati</taxon>
        <taxon>Pseudomonadota</taxon>
        <taxon>Alphaproteobacteria</taxon>
        <taxon>Hyphomicrobiales</taxon>
        <taxon>Stappiaceae</taxon>
        <taxon>Pseudovibrio</taxon>
    </lineage>
</organism>
<dbReference type="CDD" id="cd01028">
    <property type="entry name" value="TOPRIM_TopoIA"/>
    <property type="match status" value="1"/>
</dbReference>
<comment type="catalytic activity">
    <reaction evidence="1">
        <text>ATP-independent breakage of single-stranded DNA, followed by passage and rejoining.</text>
        <dbReference type="EC" id="5.6.2.1"/>
    </reaction>
</comment>
<dbReference type="InterPro" id="IPR013826">
    <property type="entry name" value="Topo_IA_cen_sub3"/>
</dbReference>
<dbReference type="PRINTS" id="PR00417">
    <property type="entry name" value="PRTPISMRASEI"/>
</dbReference>
<keyword evidence="15" id="KW-1185">Reference proteome</keyword>
<evidence type="ECO:0000259" key="12">
    <source>
        <dbReference type="PROSITE" id="PS50880"/>
    </source>
</evidence>
<evidence type="ECO:0000256" key="5">
    <source>
        <dbReference type="ARBA" id="ARBA00023125"/>
    </source>
</evidence>
<gene>
    <name evidence="14" type="ORF">KGB56_26460</name>
</gene>
<dbReference type="Proteomes" id="UP000680706">
    <property type="component" value="Plasmid pAb134-04"/>
</dbReference>
<evidence type="ECO:0000256" key="8">
    <source>
        <dbReference type="ARBA" id="ARBA00031985"/>
    </source>
</evidence>
<comment type="similarity">
    <text evidence="2">Belongs to the type IA topoisomerase family.</text>
</comment>
<dbReference type="InterPro" id="IPR006171">
    <property type="entry name" value="TOPRIM_dom"/>
</dbReference>
<name>A0ABX8AZY3_9HYPH</name>
<dbReference type="PANTHER" id="PTHR11390:SF21">
    <property type="entry name" value="DNA TOPOISOMERASE 3-ALPHA"/>
    <property type="match status" value="1"/>
</dbReference>
<evidence type="ECO:0000256" key="4">
    <source>
        <dbReference type="ARBA" id="ARBA00023029"/>
    </source>
</evidence>
<dbReference type="SMART" id="SM00436">
    <property type="entry name" value="TOP1Bc"/>
    <property type="match status" value="1"/>
</dbReference>
<feature type="domain" description="Toprim" evidence="12">
    <location>
        <begin position="2"/>
        <end position="122"/>
    </location>
</feature>
<dbReference type="EC" id="5.6.2.1" evidence="3"/>
<dbReference type="Pfam" id="PF01751">
    <property type="entry name" value="Toprim"/>
    <property type="match status" value="1"/>
</dbReference>